<dbReference type="PANTHER" id="PTHR43685">
    <property type="entry name" value="GLYCOSYLTRANSFERASE"/>
    <property type="match status" value="1"/>
</dbReference>
<proteinExistence type="predicted"/>
<dbReference type="EMBL" id="JAADJS010000002">
    <property type="protein sequence ID" value="NGX87672.1"/>
    <property type="molecule type" value="Genomic_DNA"/>
</dbReference>
<reference evidence="2 3" key="2">
    <citation type="submission" date="2020-03" db="EMBL/GenBank/DDBJ databases">
        <title>Rahnella aceri sp. nov., isoated from traditional Jeju Makgeolli.</title>
        <authorList>
            <person name="Kim I.S."/>
            <person name="Jeon D."/>
        </authorList>
    </citation>
    <scope>NUCLEOTIDE SEQUENCE [LARGE SCALE GENOMIC DNA]</scope>
    <source>
        <strain evidence="2 3">Lac-M11</strain>
    </source>
</reference>
<organism evidence="2 3">
    <name type="scientific">Rahnella contaminans</name>
    <dbReference type="NCBI Taxonomy" id="2703882"/>
    <lineage>
        <taxon>Bacteria</taxon>
        <taxon>Pseudomonadati</taxon>
        <taxon>Pseudomonadota</taxon>
        <taxon>Gammaproteobacteria</taxon>
        <taxon>Enterobacterales</taxon>
        <taxon>Yersiniaceae</taxon>
        <taxon>Rahnella</taxon>
    </lineage>
</organism>
<dbReference type="GO" id="GO:0016740">
    <property type="term" value="F:transferase activity"/>
    <property type="evidence" value="ECO:0007669"/>
    <property type="project" value="UniProtKB-KW"/>
</dbReference>
<sequence length="329" mass="37538">MEKKLSLVSILIPVYNSEKFLRKALQSVAEQTYSNVEIVIVDDCSKDSSRKIVTTFFEEYEHIQHKVINNKINQGVSFGRNTLVDNASGEFICFLDSDDYLEPDFVSYLIGVLTKNNTSIGQCLYFSEEPSGVSVGKTNDFATDTTLQGKNAVFSMLEGKVTGYLWSKIFKRDLFDGIRFDTTLTVFEDYEVIMKMFVNGASIAFGNERKYHYIQHASSLTKQSYLKILNRLEYLNRTKSLVSPLIITETDKEKWAKHSYLVILMVFINAVRYGAPLKDVIGIRRSIDLSYVAKLSKSVSLKKLSAISLIKVFPYLFYFMLKTAFKIKA</sequence>
<dbReference type="RefSeq" id="WP_152327724.1">
    <property type="nucleotide sequence ID" value="NZ_JAADJS010000002.1"/>
</dbReference>
<dbReference type="CDD" id="cd00761">
    <property type="entry name" value="Glyco_tranf_GTA_type"/>
    <property type="match status" value="1"/>
</dbReference>
<dbReference type="InterPro" id="IPR050834">
    <property type="entry name" value="Glycosyltransf_2"/>
</dbReference>
<protein>
    <submittedName>
        <fullName evidence="2">Glycosyltransferase</fullName>
    </submittedName>
</protein>
<keyword evidence="3" id="KW-1185">Reference proteome</keyword>
<name>A0A6M2B4L6_9GAMM</name>
<evidence type="ECO:0000313" key="3">
    <source>
        <dbReference type="Proteomes" id="UP000476696"/>
    </source>
</evidence>
<dbReference type="Proteomes" id="UP000476696">
    <property type="component" value="Unassembled WGS sequence"/>
</dbReference>
<comment type="caution">
    <text evidence="2">The sequence shown here is derived from an EMBL/GenBank/DDBJ whole genome shotgun (WGS) entry which is preliminary data.</text>
</comment>
<dbReference type="Pfam" id="PF00535">
    <property type="entry name" value="Glycos_transf_2"/>
    <property type="match status" value="1"/>
</dbReference>
<keyword evidence="2" id="KW-0808">Transferase</keyword>
<gene>
    <name evidence="2" type="ORF">GW579_11315</name>
</gene>
<accession>A0A6M2B4L6</accession>
<dbReference type="SUPFAM" id="SSF53448">
    <property type="entry name" value="Nucleotide-diphospho-sugar transferases"/>
    <property type="match status" value="1"/>
</dbReference>
<evidence type="ECO:0000313" key="2">
    <source>
        <dbReference type="EMBL" id="NGX87672.1"/>
    </source>
</evidence>
<reference evidence="2 3" key="1">
    <citation type="submission" date="2020-01" db="EMBL/GenBank/DDBJ databases">
        <authorList>
            <person name="Lee S.D."/>
        </authorList>
    </citation>
    <scope>NUCLEOTIDE SEQUENCE [LARGE SCALE GENOMIC DNA]</scope>
    <source>
        <strain evidence="2 3">Lac-M11</strain>
    </source>
</reference>
<dbReference type="Gene3D" id="3.90.550.10">
    <property type="entry name" value="Spore Coat Polysaccharide Biosynthesis Protein SpsA, Chain A"/>
    <property type="match status" value="1"/>
</dbReference>
<dbReference type="InterPro" id="IPR001173">
    <property type="entry name" value="Glyco_trans_2-like"/>
</dbReference>
<evidence type="ECO:0000259" key="1">
    <source>
        <dbReference type="Pfam" id="PF00535"/>
    </source>
</evidence>
<feature type="domain" description="Glycosyltransferase 2-like" evidence="1">
    <location>
        <begin position="9"/>
        <end position="136"/>
    </location>
</feature>
<dbReference type="AlphaFoldDB" id="A0A6M2B4L6"/>
<dbReference type="InterPro" id="IPR029044">
    <property type="entry name" value="Nucleotide-diphossugar_trans"/>
</dbReference>
<dbReference type="PANTHER" id="PTHR43685:SF11">
    <property type="entry name" value="GLYCOSYLTRANSFERASE TAGX-RELATED"/>
    <property type="match status" value="1"/>
</dbReference>